<reference evidence="5" key="1">
    <citation type="journal article" date="2019" name="Int. J. Syst. Evol. Microbiol.">
        <title>The Global Catalogue of Microorganisms (GCM) 10K type strain sequencing project: providing services to taxonomists for standard genome sequencing and annotation.</title>
        <authorList>
            <consortium name="The Broad Institute Genomics Platform"/>
            <consortium name="The Broad Institute Genome Sequencing Center for Infectious Disease"/>
            <person name="Wu L."/>
            <person name="Ma J."/>
        </authorList>
    </citation>
    <scope>NUCLEOTIDE SEQUENCE [LARGE SCALE GENOMIC DNA]</scope>
    <source>
        <strain evidence="5">JCM 19212</strain>
    </source>
</reference>
<gene>
    <name evidence="4" type="ORF">GCM10025759_23510</name>
</gene>
<organism evidence="4 5">
    <name type="scientific">Lysobacter panacisoli</name>
    <dbReference type="NCBI Taxonomy" id="1255263"/>
    <lineage>
        <taxon>Bacteria</taxon>
        <taxon>Pseudomonadati</taxon>
        <taxon>Pseudomonadota</taxon>
        <taxon>Gammaproteobacteria</taxon>
        <taxon>Lysobacterales</taxon>
        <taxon>Lysobacteraceae</taxon>
        <taxon>Lysobacter</taxon>
    </lineage>
</organism>
<feature type="chain" id="PRO_5045747638" description="Transglycosylase SLT domain-containing protein" evidence="2">
    <location>
        <begin position="18"/>
        <end position="258"/>
    </location>
</feature>
<keyword evidence="5" id="KW-1185">Reference proteome</keyword>
<dbReference type="InterPro" id="IPR000189">
    <property type="entry name" value="Transglyc_AS"/>
</dbReference>
<evidence type="ECO:0000259" key="3">
    <source>
        <dbReference type="Pfam" id="PF01464"/>
    </source>
</evidence>
<dbReference type="SUPFAM" id="SSF53955">
    <property type="entry name" value="Lysozyme-like"/>
    <property type="match status" value="1"/>
</dbReference>
<keyword evidence="2" id="KW-0732">Signal</keyword>
<dbReference type="Pfam" id="PF01464">
    <property type="entry name" value="SLT"/>
    <property type="match status" value="1"/>
</dbReference>
<dbReference type="InterPro" id="IPR008258">
    <property type="entry name" value="Transglycosylase_SLT_dom_1"/>
</dbReference>
<feature type="signal peptide" evidence="2">
    <location>
        <begin position="1"/>
        <end position="17"/>
    </location>
</feature>
<dbReference type="Proteomes" id="UP001501083">
    <property type="component" value="Unassembled WGS sequence"/>
</dbReference>
<protein>
    <recommendedName>
        <fullName evidence="3">Transglycosylase SLT domain-containing protein</fullName>
    </recommendedName>
</protein>
<sequence>MAWLGLAWLLAFAPAFAQNPGASSGVSQPSRPSLPGRDLGYVRTATVGDPLSPVPATGAGDFPISLRTAQGEVFTYVEDGVVHYSSQRPARRAGMGRVTRMRYTYLETCFACAIQPGVDFGTIRLNTDAYRAEISAAARDYGVDEAVVRAVIHAESAYNPRAISRVGAQGLMQLMPATARRFGVANVFDSGQNIRGGVQYLAWLLKRFNNNLTLAAAGYNAGEGAVDRYKGVPPYDETQRYVERVAVLAERYRSAKAR</sequence>
<dbReference type="PANTHER" id="PTHR37423">
    <property type="entry name" value="SOLUBLE LYTIC MUREIN TRANSGLYCOSYLASE-RELATED"/>
    <property type="match status" value="1"/>
</dbReference>
<feature type="domain" description="Transglycosylase SLT" evidence="3">
    <location>
        <begin position="134"/>
        <end position="231"/>
    </location>
</feature>
<dbReference type="Gene3D" id="1.10.530.10">
    <property type="match status" value="1"/>
</dbReference>
<name>A0ABP9LFL0_9GAMM</name>
<comment type="similarity">
    <text evidence="1">Belongs to the transglycosylase Slt family.</text>
</comment>
<evidence type="ECO:0000256" key="2">
    <source>
        <dbReference type="SAM" id="SignalP"/>
    </source>
</evidence>
<evidence type="ECO:0000256" key="1">
    <source>
        <dbReference type="ARBA" id="ARBA00007734"/>
    </source>
</evidence>
<dbReference type="EMBL" id="BAABKY010000002">
    <property type="protein sequence ID" value="GAA5077492.1"/>
    <property type="molecule type" value="Genomic_DNA"/>
</dbReference>
<evidence type="ECO:0000313" key="5">
    <source>
        <dbReference type="Proteomes" id="UP001501083"/>
    </source>
</evidence>
<dbReference type="PROSITE" id="PS00922">
    <property type="entry name" value="TRANSGLYCOSYLASE"/>
    <property type="match status" value="1"/>
</dbReference>
<dbReference type="PANTHER" id="PTHR37423:SF2">
    <property type="entry name" value="MEMBRANE-BOUND LYTIC MUREIN TRANSGLYCOSYLASE C"/>
    <property type="match status" value="1"/>
</dbReference>
<evidence type="ECO:0000313" key="4">
    <source>
        <dbReference type="EMBL" id="GAA5077492.1"/>
    </source>
</evidence>
<accession>A0ABP9LFL0</accession>
<proteinExistence type="inferred from homology"/>
<comment type="caution">
    <text evidence="4">The sequence shown here is derived from an EMBL/GenBank/DDBJ whole genome shotgun (WGS) entry which is preliminary data.</text>
</comment>
<dbReference type="CDD" id="cd00254">
    <property type="entry name" value="LT-like"/>
    <property type="match status" value="1"/>
</dbReference>
<dbReference type="InterPro" id="IPR023346">
    <property type="entry name" value="Lysozyme-like_dom_sf"/>
</dbReference>